<dbReference type="EMBL" id="HBEZ01053839">
    <property type="protein sequence ID" value="CAD8656100.1"/>
    <property type="molecule type" value="Transcribed_RNA"/>
</dbReference>
<keyword evidence="2 3" id="KW-0040">ANK repeat</keyword>
<evidence type="ECO:0000256" key="3">
    <source>
        <dbReference type="PROSITE-ProRule" id="PRU00023"/>
    </source>
</evidence>
<proteinExistence type="predicted"/>
<evidence type="ECO:0000256" key="2">
    <source>
        <dbReference type="ARBA" id="ARBA00023043"/>
    </source>
</evidence>
<dbReference type="PROSITE" id="PS50088">
    <property type="entry name" value="ANK_REPEAT"/>
    <property type="match status" value="1"/>
</dbReference>
<dbReference type="AlphaFoldDB" id="A0A7S0N0Z4"/>
<organism evidence="4">
    <name type="scientific">Cryptomonas curvata</name>
    <dbReference type="NCBI Taxonomy" id="233186"/>
    <lineage>
        <taxon>Eukaryota</taxon>
        <taxon>Cryptophyceae</taxon>
        <taxon>Cryptomonadales</taxon>
        <taxon>Cryptomonadaceae</taxon>
        <taxon>Cryptomonas</taxon>
    </lineage>
</organism>
<evidence type="ECO:0000256" key="1">
    <source>
        <dbReference type="ARBA" id="ARBA00022737"/>
    </source>
</evidence>
<accession>A0A7S0N0Z4</accession>
<reference evidence="4" key="1">
    <citation type="submission" date="2021-01" db="EMBL/GenBank/DDBJ databases">
        <authorList>
            <person name="Corre E."/>
            <person name="Pelletier E."/>
            <person name="Niang G."/>
            <person name="Scheremetjew M."/>
            <person name="Finn R."/>
            <person name="Kale V."/>
            <person name="Holt S."/>
            <person name="Cochrane G."/>
            <person name="Meng A."/>
            <person name="Brown T."/>
            <person name="Cohen L."/>
        </authorList>
    </citation>
    <scope>NUCLEOTIDE SEQUENCE</scope>
    <source>
        <strain evidence="4">CCAP979/52</strain>
    </source>
</reference>
<dbReference type="PROSITE" id="PS50297">
    <property type="entry name" value="ANK_REP_REGION"/>
    <property type="match status" value="1"/>
</dbReference>
<keyword evidence="1" id="KW-0677">Repeat</keyword>
<sequence>MSGTNSLAAEDRHQFTNIVWPYAITHVSSEWAFGSNAGLFCFWQPPPPFKSNLLPQIILSQKGVDKNPRTLQGNTPLHLAALNNREPAIKLLVNNGVDLDCKNNMGLTPADVAPEHAGSIRKLLADAAVQRQRDETVEVDEV</sequence>
<dbReference type="Gene3D" id="1.25.40.20">
    <property type="entry name" value="Ankyrin repeat-containing domain"/>
    <property type="match status" value="1"/>
</dbReference>
<evidence type="ECO:0000313" key="4">
    <source>
        <dbReference type="EMBL" id="CAD8656100.1"/>
    </source>
</evidence>
<gene>
    <name evidence="4" type="ORF">CCUR1050_LOCUS29542</name>
</gene>
<dbReference type="InterPro" id="IPR036770">
    <property type="entry name" value="Ankyrin_rpt-contain_sf"/>
</dbReference>
<protein>
    <submittedName>
        <fullName evidence="4">Uncharacterized protein</fullName>
    </submittedName>
</protein>
<dbReference type="PANTHER" id="PTHR24171">
    <property type="entry name" value="ANKYRIN REPEAT DOMAIN-CONTAINING PROTEIN 39-RELATED"/>
    <property type="match status" value="1"/>
</dbReference>
<dbReference type="InterPro" id="IPR002110">
    <property type="entry name" value="Ankyrin_rpt"/>
</dbReference>
<dbReference type="Pfam" id="PF13857">
    <property type="entry name" value="Ank_5"/>
    <property type="match status" value="1"/>
</dbReference>
<name>A0A7S0N0Z4_9CRYP</name>
<dbReference type="SUPFAM" id="SSF48403">
    <property type="entry name" value="Ankyrin repeat"/>
    <property type="match status" value="1"/>
</dbReference>
<dbReference type="SMART" id="SM00248">
    <property type="entry name" value="ANK"/>
    <property type="match status" value="1"/>
</dbReference>
<feature type="repeat" description="ANK" evidence="3">
    <location>
        <begin position="72"/>
        <end position="104"/>
    </location>
</feature>